<evidence type="ECO:0000313" key="3">
    <source>
        <dbReference type="Proteomes" id="UP000219573"/>
    </source>
</evidence>
<dbReference type="RefSeq" id="WP_097019089.1">
    <property type="nucleotide sequence ID" value="NZ_OBDZ01000029.1"/>
</dbReference>
<name>A0A285I2B5_9FIRM</name>
<evidence type="ECO:0000313" key="2">
    <source>
        <dbReference type="EMBL" id="SNY42074.1"/>
    </source>
</evidence>
<dbReference type="Pfam" id="PF20796">
    <property type="entry name" value="PDDEXK_13"/>
    <property type="match status" value="1"/>
</dbReference>
<dbReference type="OrthoDB" id="1092934at2"/>
<dbReference type="InterPro" id="IPR048822">
    <property type="entry name" value="PDDEXK_13"/>
</dbReference>
<evidence type="ECO:0000259" key="1">
    <source>
        <dbReference type="Pfam" id="PF20796"/>
    </source>
</evidence>
<gene>
    <name evidence="2" type="ORF">SAMN06265827_12926</name>
</gene>
<protein>
    <recommendedName>
        <fullName evidence="1">PD-(D/E)XK nuclease-like domain-containing protein</fullName>
    </recommendedName>
</protein>
<feature type="domain" description="PD-(D/E)XK nuclease-like" evidence="1">
    <location>
        <begin position="15"/>
        <end position="301"/>
    </location>
</feature>
<keyword evidence="3" id="KW-1185">Reference proteome</keyword>
<dbReference type="AlphaFoldDB" id="A0A285I2B5"/>
<reference evidence="3" key="1">
    <citation type="submission" date="2017-09" db="EMBL/GenBank/DDBJ databases">
        <authorList>
            <person name="Varghese N."/>
            <person name="Submissions S."/>
        </authorList>
    </citation>
    <scope>NUCLEOTIDE SEQUENCE [LARGE SCALE GENOMIC DNA]</scope>
    <source>
        <strain evidence="3">MSL47</strain>
    </source>
</reference>
<dbReference type="EMBL" id="OBDZ01000029">
    <property type="protein sequence ID" value="SNY42074.1"/>
    <property type="molecule type" value="Genomic_DNA"/>
</dbReference>
<accession>A0A285I2B5</accession>
<sequence length="313" mass="36752">MKETFKTLVGTSRKTSKRMRVHQGWWRTFVLGEEEGESSKDNPACNVMKNGEGSKVNFLTKNIRQVVRETLESRDKYDSGIMNTKRLHNNLLSSQPATFNFFAEFKLDKVLAKSFLEYYIPEVTEVLDVKFEYVPKFAEIGDNSAFDVVFEFKIGDGLGLFGLEVKYIDDFSAKPSNSKLYYGQKGNKNYDNYFRIFSNSRSEFLKDYEDYVESKKFNQLFRNQLIAEKALSSGKYDYIVTGLFTPEGHKIKEAQEFQSILKRGSEKFKIITYWDMIEKLQKLDLSKEQRKWTMLLWTRYSAVELSEKIYKLY</sequence>
<organism evidence="2 3">
    <name type="scientific">Orenia metallireducens</name>
    <dbReference type="NCBI Taxonomy" id="1413210"/>
    <lineage>
        <taxon>Bacteria</taxon>
        <taxon>Bacillati</taxon>
        <taxon>Bacillota</taxon>
        <taxon>Clostridia</taxon>
        <taxon>Halanaerobiales</taxon>
        <taxon>Halobacteroidaceae</taxon>
        <taxon>Orenia</taxon>
    </lineage>
</organism>
<proteinExistence type="predicted"/>
<dbReference type="Proteomes" id="UP000219573">
    <property type="component" value="Unassembled WGS sequence"/>
</dbReference>